<comment type="similarity">
    <text evidence="2 6">Belongs to the FPP/GGPP synthase family.</text>
</comment>
<dbReference type="GO" id="GO:0004659">
    <property type="term" value="F:prenyltransferase activity"/>
    <property type="evidence" value="ECO:0007669"/>
    <property type="project" value="InterPro"/>
</dbReference>
<dbReference type="SUPFAM" id="SSF48576">
    <property type="entry name" value="Terpenoid synthases"/>
    <property type="match status" value="1"/>
</dbReference>
<dbReference type="InterPro" id="IPR033749">
    <property type="entry name" value="Polyprenyl_synt_CS"/>
</dbReference>
<evidence type="ECO:0000256" key="5">
    <source>
        <dbReference type="ARBA" id="ARBA00022842"/>
    </source>
</evidence>
<dbReference type="PANTHER" id="PTHR12001:SF69">
    <property type="entry name" value="ALL TRANS-POLYPRENYL-DIPHOSPHATE SYNTHASE PDSS1"/>
    <property type="match status" value="1"/>
</dbReference>
<dbReference type="InterPro" id="IPR008949">
    <property type="entry name" value="Isoprenoid_synthase_dom_sf"/>
</dbReference>
<keyword evidence="3 6" id="KW-0808">Transferase</keyword>
<gene>
    <name evidence="7" type="ORF">HGMM_F19G07C21</name>
</gene>
<protein>
    <submittedName>
        <fullName evidence="7">Octaprenyl-diphosphate synthase</fullName>
    </submittedName>
</protein>
<name>H5SF34_9CHLR</name>
<organism evidence="7">
    <name type="scientific">uncultured Chloroflexota bacterium</name>
    <dbReference type="NCBI Taxonomy" id="166587"/>
    <lineage>
        <taxon>Bacteria</taxon>
        <taxon>Bacillati</taxon>
        <taxon>Chloroflexota</taxon>
        <taxon>environmental samples</taxon>
    </lineage>
</organism>
<evidence type="ECO:0000256" key="1">
    <source>
        <dbReference type="ARBA" id="ARBA00001946"/>
    </source>
</evidence>
<evidence type="ECO:0000256" key="4">
    <source>
        <dbReference type="ARBA" id="ARBA00022723"/>
    </source>
</evidence>
<dbReference type="GO" id="GO:0008299">
    <property type="term" value="P:isoprenoid biosynthetic process"/>
    <property type="evidence" value="ECO:0007669"/>
    <property type="project" value="InterPro"/>
</dbReference>
<dbReference type="PROSITE" id="PS00444">
    <property type="entry name" value="POLYPRENYL_SYNTHASE_2"/>
    <property type="match status" value="1"/>
</dbReference>
<dbReference type="SFLD" id="SFLDS00005">
    <property type="entry name" value="Isoprenoid_Synthase_Type_I"/>
    <property type="match status" value="1"/>
</dbReference>
<dbReference type="GO" id="GO:0046872">
    <property type="term" value="F:metal ion binding"/>
    <property type="evidence" value="ECO:0007669"/>
    <property type="project" value="UniProtKB-KW"/>
</dbReference>
<dbReference type="EMBL" id="AP011699">
    <property type="protein sequence ID" value="BAL54770.1"/>
    <property type="molecule type" value="Genomic_DNA"/>
</dbReference>
<reference evidence="7" key="1">
    <citation type="journal article" date="2005" name="Environ. Microbiol.">
        <title>Genetic and functional properties of uncultivated thermophilic crenarchaeotes from a subsurface gold mine as revealed by analysis of genome fragments.</title>
        <authorList>
            <person name="Nunoura T."/>
            <person name="Hirayama H."/>
            <person name="Takami H."/>
            <person name="Oida H."/>
            <person name="Nishi S."/>
            <person name="Shimamura S."/>
            <person name="Suzuki Y."/>
            <person name="Inagaki F."/>
            <person name="Takai K."/>
            <person name="Nealson K.H."/>
            <person name="Horikoshi K."/>
        </authorList>
    </citation>
    <scope>NUCLEOTIDE SEQUENCE</scope>
</reference>
<dbReference type="PANTHER" id="PTHR12001">
    <property type="entry name" value="GERANYLGERANYL PYROPHOSPHATE SYNTHASE"/>
    <property type="match status" value="1"/>
</dbReference>
<keyword evidence="4" id="KW-0479">Metal-binding</keyword>
<evidence type="ECO:0000313" key="7">
    <source>
        <dbReference type="EMBL" id="BAL54770.1"/>
    </source>
</evidence>
<comment type="cofactor">
    <cofactor evidence="1">
        <name>Mg(2+)</name>
        <dbReference type="ChEBI" id="CHEBI:18420"/>
    </cofactor>
</comment>
<sequence length="325" mass="36186">MSSIHSVYTRPLIQEYLLLIEERMRAQVSPEHLPDLRQALDHLLAAGGKRIRPTLIVLLGTMLGAPQEKIVTLGAAVEMLHTATLVHDDLIDGALLRRGMPTLNAHWSPAATVLTGDYLFACAAHLAAEIDSLEIMRAFAETLAVIVNGELTQLFEGRGVRDREHYYRRIYAKTASLFEMSTRGAALISPVERAEIEHLARMGYHIGMAFQIMDDILDFTGEQATLGKPIGSDLRQGLITLPALYYIESHPHDPYVHALLSGQWHNEAVANSLIESIRQSEALAQAQAEAQQYALQALQILHQFSPSSERQAVEELIRFVVERRS</sequence>
<evidence type="ECO:0000256" key="6">
    <source>
        <dbReference type="RuleBase" id="RU004466"/>
    </source>
</evidence>
<reference evidence="7" key="2">
    <citation type="journal article" date="2012" name="PLoS ONE">
        <title>A Deeply Branching Thermophilic Bacterium with an Ancient Acetyl-CoA Pathway Dominates a Subsurface Ecosystem.</title>
        <authorList>
            <person name="Takami H."/>
            <person name="Noguchi H."/>
            <person name="Takaki Y."/>
            <person name="Uchiyama I."/>
            <person name="Toyoda A."/>
            <person name="Nishi S."/>
            <person name="Chee G.-J."/>
            <person name="Arai W."/>
            <person name="Nunoura T."/>
            <person name="Itoh T."/>
            <person name="Hattori M."/>
            <person name="Takai K."/>
        </authorList>
    </citation>
    <scope>NUCLEOTIDE SEQUENCE</scope>
</reference>
<keyword evidence="5" id="KW-0460">Magnesium</keyword>
<dbReference type="Pfam" id="PF00348">
    <property type="entry name" value="polyprenyl_synt"/>
    <property type="match status" value="1"/>
</dbReference>
<dbReference type="PROSITE" id="PS00723">
    <property type="entry name" value="POLYPRENYL_SYNTHASE_1"/>
    <property type="match status" value="1"/>
</dbReference>
<accession>H5SF34</accession>
<evidence type="ECO:0000256" key="2">
    <source>
        <dbReference type="ARBA" id="ARBA00006706"/>
    </source>
</evidence>
<proteinExistence type="inferred from homology"/>
<dbReference type="CDD" id="cd00685">
    <property type="entry name" value="Trans_IPPS_HT"/>
    <property type="match status" value="1"/>
</dbReference>
<dbReference type="Gene3D" id="1.10.600.10">
    <property type="entry name" value="Farnesyl Diphosphate Synthase"/>
    <property type="match status" value="1"/>
</dbReference>
<dbReference type="AlphaFoldDB" id="H5SF34"/>
<dbReference type="InterPro" id="IPR000092">
    <property type="entry name" value="Polyprenyl_synt"/>
</dbReference>
<evidence type="ECO:0000256" key="3">
    <source>
        <dbReference type="ARBA" id="ARBA00022679"/>
    </source>
</evidence>